<proteinExistence type="inferred from homology"/>
<comment type="similarity">
    <text evidence="2 5">Belongs to the aldose epimerase family.</text>
</comment>
<keyword evidence="3 5" id="KW-0413">Isomerase</keyword>
<evidence type="ECO:0000256" key="3">
    <source>
        <dbReference type="ARBA" id="ARBA00023235"/>
    </source>
</evidence>
<evidence type="ECO:0000256" key="4">
    <source>
        <dbReference type="ARBA" id="ARBA00023277"/>
    </source>
</evidence>
<comment type="pathway">
    <text evidence="1 5">Carbohydrate metabolism; hexose metabolism.</text>
</comment>
<dbReference type="AlphaFoldDB" id="A0A258HF76"/>
<feature type="binding site" evidence="8">
    <location>
        <begin position="183"/>
        <end position="185"/>
    </location>
    <ligand>
        <name>beta-D-galactose</name>
        <dbReference type="ChEBI" id="CHEBI:27667"/>
    </ligand>
</feature>
<dbReference type="GO" id="GO:0004034">
    <property type="term" value="F:aldose 1-epimerase activity"/>
    <property type="evidence" value="ECO:0007669"/>
    <property type="project" value="UniProtKB-EC"/>
</dbReference>
<dbReference type="EMBL" id="NCEQ01000013">
    <property type="protein sequence ID" value="OYX55641.1"/>
    <property type="molecule type" value="Genomic_DNA"/>
</dbReference>
<protein>
    <recommendedName>
        <fullName evidence="5">Aldose 1-epimerase</fullName>
        <ecNumber evidence="5">5.1.3.3</ecNumber>
    </recommendedName>
</protein>
<dbReference type="InterPro" id="IPR008183">
    <property type="entry name" value="Aldose_1/G6P_1-epimerase"/>
</dbReference>
<dbReference type="Pfam" id="PF01263">
    <property type="entry name" value="Aldose_epim"/>
    <property type="match status" value="1"/>
</dbReference>
<dbReference type="GO" id="GO:0030246">
    <property type="term" value="F:carbohydrate binding"/>
    <property type="evidence" value="ECO:0007669"/>
    <property type="project" value="InterPro"/>
</dbReference>
<evidence type="ECO:0000256" key="2">
    <source>
        <dbReference type="ARBA" id="ARBA00006206"/>
    </source>
</evidence>
<dbReference type="InterPro" id="IPR047215">
    <property type="entry name" value="Galactose_mutarotase-like"/>
</dbReference>
<dbReference type="NCBIfam" id="NF008277">
    <property type="entry name" value="PRK11055.1"/>
    <property type="match status" value="1"/>
</dbReference>
<feature type="binding site" evidence="7">
    <location>
        <position position="255"/>
    </location>
    <ligand>
        <name>beta-D-galactose</name>
        <dbReference type="ChEBI" id="CHEBI:27667"/>
    </ligand>
</feature>
<dbReference type="UniPathway" id="UPA00242"/>
<evidence type="ECO:0000256" key="1">
    <source>
        <dbReference type="ARBA" id="ARBA00005028"/>
    </source>
</evidence>
<dbReference type="GO" id="GO:0033499">
    <property type="term" value="P:galactose catabolic process via UDP-galactose, Leloir pathway"/>
    <property type="evidence" value="ECO:0007669"/>
    <property type="project" value="TreeGrafter"/>
</dbReference>
<evidence type="ECO:0000313" key="10">
    <source>
        <dbReference type="Proteomes" id="UP000216147"/>
    </source>
</evidence>
<dbReference type="CDD" id="cd09019">
    <property type="entry name" value="galactose_mutarotase_like"/>
    <property type="match status" value="1"/>
</dbReference>
<evidence type="ECO:0000256" key="5">
    <source>
        <dbReference type="PIRNR" id="PIRNR005096"/>
    </source>
</evidence>
<dbReference type="InterPro" id="IPR011013">
    <property type="entry name" value="Gal_mutarotase_sf_dom"/>
</dbReference>
<dbReference type="GO" id="GO:0005737">
    <property type="term" value="C:cytoplasm"/>
    <property type="evidence" value="ECO:0007669"/>
    <property type="project" value="TreeGrafter"/>
</dbReference>
<organism evidence="9 10">
    <name type="scientific">Brevundimonas subvibrioides</name>
    <dbReference type="NCBI Taxonomy" id="74313"/>
    <lineage>
        <taxon>Bacteria</taxon>
        <taxon>Pseudomonadati</taxon>
        <taxon>Pseudomonadota</taxon>
        <taxon>Alphaproteobacteria</taxon>
        <taxon>Caulobacterales</taxon>
        <taxon>Caulobacteraceae</taxon>
        <taxon>Brevundimonas</taxon>
    </lineage>
</organism>
<dbReference type="PIRSF" id="PIRSF005096">
    <property type="entry name" value="GALM"/>
    <property type="match status" value="1"/>
</dbReference>
<accession>A0A258HF76</accession>
<dbReference type="SUPFAM" id="SSF74650">
    <property type="entry name" value="Galactose mutarotase-like"/>
    <property type="match status" value="1"/>
</dbReference>
<dbReference type="PANTHER" id="PTHR10091">
    <property type="entry name" value="ALDOSE-1-EPIMERASE"/>
    <property type="match status" value="1"/>
</dbReference>
<dbReference type="Gene3D" id="2.70.98.10">
    <property type="match status" value="1"/>
</dbReference>
<keyword evidence="4 5" id="KW-0119">Carbohydrate metabolism</keyword>
<feature type="active site" description="Proton donor" evidence="6">
    <location>
        <position position="183"/>
    </location>
</feature>
<dbReference type="InterPro" id="IPR014718">
    <property type="entry name" value="GH-type_carb-bd"/>
</dbReference>
<evidence type="ECO:0000256" key="7">
    <source>
        <dbReference type="PIRSR" id="PIRSR005096-2"/>
    </source>
</evidence>
<gene>
    <name evidence="9" type="ORF">B7Y86_13035</name>
</gene>
<dbReference type="Proteomes" id="UP000216147">
    <property type="component" value="Unassembled WGS sequence"/>
</dbReference>
<comment type="caution">
    <text evidence="9">The sequence shown here is derived from an EMBL/GenBank/DDBJ whole genome shotgun (WGS) entry which is preliminary data.</text>
</comment>
<evidence type="ECO:0000313" key="9">
    <source>
        <dbReference type="EMBL" id="OYX55641.1"/>
    </source>
</evidence>
<name>A0A258HF76_9CAUL</name>
<evidence type="ECO:0000256" key="8">
    <source>
        <dbReference type="PIRSR" id="PIRSR005096-3"/>
    </source>
</evidence>
<reference evidence="9 10" key="1">
    <citation type="submission" date="2017-03" db="EMBL/GenBank/DDBJ databases">
        <title>Lifting the veil on microbial sulfur biogeochemistry in mining wastewaters.</title>
        <authorList>
            <person name="Kantor R.S."/>
            <person name="Colenbrander Nelson T."/>
            <person name="Marshall S."/>
            <person name="Bennett D."/>
            <person name="Apte S."/>
            <person name="Camacho D."/>
            <person name="Thomas B.C."/>
            <person name="Warren L.A."/>
            <person name="Banfield J.F."/>
        </authorList>
    </citation>
    <scope>NUCLEOTIDE SEQUENCE [LARGE SCALE GENOMIC DNA]</scope>
    <source>
        <strain evidence="9">32-68-21</strain>
    </source>
</reference>
<dbReference type="PANTHER" id="PTHR10091:SF0">
    <property type="entry name" value="GALACTOSE MUTAROTASE"/>
    <property type="match status" value="1"/>
</dbReference>
<feature type="active site" description="Proton acceptor" evidence="6">
    <location>
        <position position="316"/>
    </location>
</feature>
<dbReference type="GO" id="GO:0006006">
    <property type="term" value="P:glucose metabolic process"/>
    <property type="evidence" value="ECO:0007669"/>
    <property type="project" value="TreeGrafter"/>
</dbReference>
<comment type="catalytic activity">
    <reaction evidence="5">
        <text>alpha-D-glucose = beta-D-glucose</text>
        <dbReference type="Rhea" id="RHEA:10264"/>
        <dbReference type="ChEBI" id="CHEBI:15903"/>
        <dbReference type="ChEBI" id="CHEBI:17925"/>
        <dbReference type="EC" id="5.1.3.3"/>
    </reaction>
</comment>
<dbReference type="InterPro" id="IPR015443">
    <property type="entry name" value="Aldose_1-epimerase"/>
</dbReference>
<sequence>MRTPPVDQKDWGTLADGQEVTMFTLTNDRGSQARVMTWGGILQSLTLPDRDGRMAEVVLGLDTLADYVERSRNFGATVGRYAGRIANGRFELGGREVQLDVGTGPHSSHGGPVGFARRNWMGRPDLTDEGPGVVLTLVSADGDQGFPGRLTISVTYRLTHDDRLILSYLALTDRATVLNPTHHSYFNLSGDPARLILDHELQIEAEAFAAYAPDKIVTGDLAPVAGTPFDFRTPKPIGRDLFEVNDQLRIGGGYDHSFAVRGAGLRRAGRLSDGFSGRALEVWTTEPALHVYTANTIELVGRGGAAYRPHCGVALETQHYQNSPNRPGFPSTVLRPGETFRSRTEYRFSAG</sequence>
<evidence type="ECO:0000256" key="6">
    <source>
        <dbReference type="PIRSR" id="PIRSR005096-1"/>
    </source>
</evidence>
<dbReference type="EC" id="5.1.3.3" evidence="5"/>